<evidence type="ECO:0000313" key="2">
    <source>
        <dbReference type="WBParaSite" id="PS1159_v2.g14108.t1"/>
    </source>
</evidence>
<proteinExistence type="predicted"/>
<sequence>MASADAVFLAAHYRAVQRKTSESSTDDNQPKRRSNSILDDIKDGVSKLTGSFSDKKKDFGRRRAMSEIATSGPMPSRGLVEDKRRQWSIKQKSIDSKIKEQPETGGASSDQPQQPHAYTSGKTAQDLINQKRGRLHSAPVQYGRPRSESDAVIPSASRFTSKKETTEEDPDDVFEEAEEEEINHQQQQQKAHGVTRL</sequence>
<organism evidence="1 2">
    <name type="scientific">Panagrolaimus sp. PS1159</name>
    <dbReference type="NCBI Taxonomy" id="55785"/>
    <lineage>
        <taxon>Eukaryota</taxon>
        <taxon>Metazoa</taxon>
        <taxon>Ecdysozoa</taxon>
        <taxon>Nematoda</taxon>
        <taxon>Chromadorea</taxon>
        <taxon>Rhabditida</taxon>
        <taxon>Tylenchina</taxon>
        <taxon>Panagrolaimomorpha</taxon>
        <taxon>Panagrolaimoidea</taxon>
        <taxon>Panagrolaimidae</taxon>
        <taxon>Panagrolaimus</taxon>
    </lineage>
</organism>
<name>A0AC35F592_9BILA</name>
<protein>
    <submittedName>
        <fullName evidence="2">Uncharacterized protein</fullName>
    </submittedName>
</protein>
<reference evidence="2" key="1">
    <citation type="submission" date="2022-11" db="UniProtKB">
        <authorList>
            <consortium name="WormBaseParasite"/>
        </authorList>
    </citation>
    <scope>IDENTIFICATION</scope>
</reference>
<dbReference type="WBParaSite" id="PS1159_v2.g14108.t1">
    <property type="protein sequence ID" value="PS1159_v2.g14108.t1"/>
    <property type="gene ID" value="PS1159_v2.g14108"/>
</dbReference>
<evidence type="ECO:0000313" key="1">
    <source>
        <dbReference type="Proteomes" id="UP000887580"/>
    </source>
</evidence>
<accession>A0AC35F592</accession>
<dbReference type="Proteomes" id="UP000887580">
    <property type="component" value="Unplaced"/>
</dbReference>